<name>A0ABX3D202_9BACL</name>
<proteinExistence type="predicted"/>
<gene>
    <name evidence="2" type="ORF">BB776_00145</name>
</gene>
<feature type="transmembrane region" description="Helical" evidence="1">
    <location>
        <begin position="32"/>
        <end position="50"/>
    </location>
</feature>
<accession>A0ABX3D202</accession>
<protein>
    <submittedName>
        <fullName evidence="2">Uncharacterized protein</fullName>
    </submittedName>
</protein>
<dbReference type="Proteomes" id="UP000242153">
    <property type="component" value="Unassembled WGS sequence"/>
</dbReference>
<comment type="caution">
    <text evidence="2">The sequence shown here is derived from an EMBL/GenBank/DDBJ whole genome shotgun (WGS) entry which is preliminary data.</text>
</comment>
<evidence type="ECO:0000256" key="1">
    <source>
        <dbReference type="SAM" id="Phobius"/>
    </source>
</evidence>
<organism evidence="2 3">
    <name type="scientific">Planococcus salinarum</name>
    <dbReference type="NCBI Taxonomy" id="622695"/>
    <lineage>
        <taxon>Bacteria</taxon>
        <taxon>Bacillati</taxon>
        <taxon>Bacillota</taxon>
        <taxon>Bacilli</taxon>
        <taxon>Bacillales</taxon>
        <taxon>Caryophanaceae</taxon>
        <taxon>Planococcus</taxon>
    </lineage>
</organism>
<sequence>MRAVFLMCRGMARISFSSDGNMLRIVNRRFRTVFLICGQYFIGSGQYFILSGQYIQKNGNRGDVKTSVE</sequence>
<keyword evidence="1" id="KW-0812">Transmembrane</keyword>
<keyword evidence="1" id="KW-1133">Transmembrane helix</keyword>
<keyword evidence="3" id="KW-1185">Reference proteome</keyword>
<reference evidence="2" key="1">
    <citation type="submission" date="2016-07" db="EMBL/GenBank/DDBJ databases">
        <title>Draft genome Planococcus salivarum.</title>
        <authorList>
            <person name="See-Too W.S."/>
        </authorList>
    </citation>
    <scope>NUCLEOTIDE SEQUENCE [LARGE SCALE GENOMIC DNA]</scope>
    <source>
        <strain evidence="2">DSM 23820</strain>
    </source>
</reference>
<evidence type="ECO:0000313" key="3">
    <source>
        <dbReference type="Proteomes" id="UP000242153"/>
    </source>
</evidence>
<keyword evidence="1" id="KW-0472">Membrane</keyword>
<evidence type="ECO:0000313" key="2">
    <source>
        <dbReference type="EMBL" id="OHX57191.1"/>
    </source>
</evidence>
<dbReference type="EMBL" id="MBQG01000001">
    <property type="protein sequence ID" value="OHX57191.1"/>
    <property type="molecule type" value="Genomic_DNA"/>
</dbReference>